<dbReference type="PRINTS" id="PR00411">
    <property type="entry name" value="PNDRDTASEI"/>
</dbReference>
<dbReference type="SUPFAM" id="SSF56425">
    <property type="entry name" value="Succinate dehydrogenase/fumarate reductase flavoprotein, catalytic domain"/>
    <property type="match status" value="1"/>
</dbReference>
<evidence type="ECO:0000256" key="2">
    <source>
        <dbReference type="ARBA" id="ARBA00022630"/>
    </source>
</evidence>
<protein>
    <submittedName>
        <fullName evidence="7">Tricarballylate dehydrogenase</fullName>
    </submittedName>
</protein>
<dbReference type="InterPro" id="IPR050315">
    <property type="entry name" value="FAD-oxidoreductase_2"/>
</dbReference>
<keyword evidence="3" id="KW-0274">FAD</keyword>
<dbReference type="Gene3D" id="3.50.50.60">
    <property type="entry name" value="FAD/NAD(P)-binding domain"/>
    <property type="match status" value="1"/>
</dbReference>
<organism evidence="7 9">
    <name type="scientific">Salinicoccus halodurans</name>
    <dbReference type="NCBI Taxonomy" id="407035"/>
    <lineage>
        <taxon>Bacteria</taxon>
        <taxon>Bacillati</taxon>
        <taxon>Bacillota</taxon>
        <taxon>Bacilli</taxon>
        <taxon>Bacillales</taxon>
        <taxon>Staphylococcaceae</taxon>
        <taxon>Salinicoccus</taxon>
    </lineage>
</organism>
<sequence>MKDEKHFDVVVVGTGNAALSAAVSASEKGAKVLMLEKGPEHKRGGNSFFTDGAIRFAYNDLAGIKRIVDDLSEAEASKIEMPEYDIKAFHEDLMKVTKRKSKPELAEHLVSKSYETILWMKEQGVKFIMNENQFFEKDGTKTFWGGLPVKTDNKGIGLVEALFEKAKANGVEIWYESPAVKLEKKNGEISGVQVKQSNGVSVVVPAKSVVLACGGFEADKKKRMEYLGDEWEEAVVRGSEYNTGDGITMALEAGAVRAGQYDGCHAHTTDYNAPRVGDYSKPGDIYKKSSYPLGLIVNTEGKRFVDEGADFRNYTYAKYGKETLKQPDHKAFQLYDSRVRPMLRVEYDLEEATVFKADALEELAVKMGVPKEVFLKTISQYNDAVQDGEYNPSIKDGKSTQGISPEKTNWALKFDKAPFYAYPVTCGITFTFGAVKVNDKAEVLDDSEQPVKGLYAAGEMVGELFYHNYPGGSGLMSGSVFGRTAGMSAVESIRDKTLN</sequence>
<reference evidence="8" key="2">
    <citation type="submission" date="2015-04" db="EMBL/GenBank/DDBJ databases">
        <title>Complete genome sequence of Salinicoccus halodurans strain H3B36, isolated from the Qaidam basin of China.</title>
        <authorList>
            <person name="Ma Y."/>
            <person name="Jiang K."/>
            <person name="Xue Y."/>
        </authorList>
    </citation>
    <scope>NUCLEOTIDE SEQUENCE [LARGE SCALE GENOMIC DNA]</scope>
    <source>
        <strain evidence="8">H3B36</strain>
    </source>
</reference>
<evidence type="ECO:0000313" key="6">
    <source>
        <dbReference type="EMBL" id="AKG74874.1"/>
    </source>
</evidence>
<dbReference type="EMBL" id="FOTB01000002">
    <property type="protein sequence ID" value="SFK69082.1"/>
    <property type="molecule type" value="Genomic_DNA"/>
</dbReference>
<comment type="cofactor">
    <cofactor evidence="1">
        <name>FAD</name>
        <dbReference type="ChEBI" id="CHEBI:57692"/>
    </cofactor>
</comment>
<evidence type="ECO:0000256" key="3">
    <source>
        <dbReference type="ARBA" id="ARBA00022827"/>
    </source>
</evidence>
<keyword evidence="2" id="KW-0285">Flavoprotein</keyword>
<name>A0A0F7HMX3_9STAP</name>
<dbReference type="Pfam" id="PF00890">
    <property type="entry name" value="FAD_binding_2"/>
    <property type="match status" value="1"/>
</dbReference>
<evidence type="ECO:0000313" key="7">
    <source>
        <dbReference type="EMBL" id="SFK69082.1"/>
    </source>
</evidence>
<dbReference type="InterPro" id="IPR036188">
    <property type="entry name" value="FAD/NAD-bd_sf"/>
</dbReference>
<dbReference type="RefSeq" id="WP_046791053.1">
    <property type="nucleotide sequence ID" value="NZ_CP011366.1"/>
</dbReference>
<dbReference type="AlphaFoldDB" id="A0A0F7HMX3"/>
<keyword evidence="8" id="KW-1185">Reference proteome</keyword>
<dbReference type="KEGG" id="shv:AAT16_12155"/>
<keyword evidence="4" id="KW-0560">Oxidoreductase</keyword>
<dbReference type="OrthoDB" id="9800167at2"/>
<dbReference type="EMBL" id="CP011366">
    <property type="protein sequence ID" value="AKG74874.1"/>
    <property type="molecule type" value="Genomic_DNA"/>
</dbReference>
<dbReference type="PANTHER" id="PTHR43400">
    <property type="entry name" value="FUMARATE REDUCTASE"/>
    <property type="match status" value="1"/>
</dbReference>
<dbReference type="Proteomes" id="UP000034029">
    <property type="component" value="Chromosome"/>
</dbReference>
<reference evidence="6 8" key="1">
    <citation type="journal article" date="2015" name="Int. J. Syst. Evol. Microbiol.">
        <title>Complete genome sequence of Salinicoccus halodurans H3B36, isolated from the Qaidam Basin in China.</title>
        <authorList>
            <person name="Jiang K."/>
            <person name="Xue Y."/>
            <person name="Ma Y."/>
        </authorList>
    </citation>
    <scope>NUCLEOTIDE SEQUENCE [LARGE SCALE GENOMIC DNA]</scope>
    <source>
        <strain evidence="6 8">H3B36</strain>
    </source>
</reference>
<evidence type="ECO:0000313" key="9">
    <source>
        <dbReference type="Proteomes" id="UP000183090"/>
    </source>
</evidence>
<evidence type="ECO:0000313" key="8">
    <source>
        <dbReference type="Proteomes" id="UP000034029"/>
    </source>
</evidence>
<gene>
    <name evidence="6" type="ORF">AAT16_12155</name>
    <name evidence="7" type="ORF">SAMN05216235_1202</name>
</gene>
<dbReference type="NCBIfam" id="NF006130">
    <property type="entry name" value="PRK08274.1"/>
    <property type="match status" value="1"/>
</dbReference>
<feature type="domain" description="FAD-dependent oxidoreductase 2 FAD-binding" evidence="5">
    <location>
        <begin position="8"/>
        <end position="473"/>
    </location>
</feature>
<dbReference type="PANTHER" id="PTHR43400:SF7">
    <property type="entry name" value="FAD-DEPENDENT OXIDOREDUCTASE 2 FAD BINDING DOMAIN-CONTAINING PROTEIN"/>
    <property type="match status" value="1"/>
</dbReference>
<dbReference type="Proteomes" id="UP000183090">
    <property type="component" value="Unassembled WGS sequence"/>
</dbReference>
<dbReference type="GO" id="GO:0033765">
    <property type="term" value="F:steroid dehydrogenase activity, acting on the CH-CH group of donors"/>
    <property type="evidence" value="ECO:0007669"/>
    <property type="project" value="UniProtKB-ARBA"/>
</dbReference>
<dbReference type="InterPro" id="IPR027477">
    <property type="entry name" value="Succ_DH/fumarate_Rdtase_cat_sf"/>
</dbReference>
<dbReference type="InterPro" id="IPR003953">
    <property type="entry name" value="FAD-dep_OxRdtase_2_FAD-bd"/>
</dbReference>
<accession>A0A0F7HMX3</accession>
<evidence type="ECO:0000259" key="5">
    <source>
        <dbReference type="Pfam" id="PF00890"/>
    </source>
</evidence>
<dbReference type="Gene3D" id="3.90.700.10">
    <property type="entry name" value="Succinate dehydrogenase/fumarate reductase flavoprotein, catalytic domain"/>
    <property type="match status" value="1"/>
</dbReference>
<reference evidence="7 9" key="3">
    <citation type="submission" date="2016-10" db="EMBL/GenBank/DDBJ databases">
        <authorList>
            <person name="Varghese N."/>
            <person name="Submissions S."/>
        </authorList>
    </citation>
    <scope>NUCLEOTIDE SEQUENCE [LARGE SCALE GENOMIC DNA]</scope>
    <source>
        <strain evidence="7 9">CGMCC 1.6501</strain>
    </source>
</reference>
<evidence type="ECO:0000256" key="1">
    <source>
        <dbReference type="ARBA" id="ARBA00001974"/>
    </source>
</evidence>
<evidence type="ECO:0000256" key="4">
    <source>
        <dbReference type="ARBA" id="ARBA00023002"/>
    </source>
</evidence>
<proteinExistence type="predicted"/>
<dbReference type="SUPFAM" id="SSF51905">
    <property type="entry name" value="FAD/NAD(P)-binding domain"/>
    <property type="match status" value="1"/>
</dbReference>